<sequence length="135" mass="16007">MRDGLSFSPNRSSNNLNWTFVAEDGRGAHGACVEVKRVRILNVHMIEVKSGQQQLNLRSFTQIWPLESRRYLWWVKEVDQGILHFGSALARESTKEKLTLMADMELWSSRRYRHRRRRHRRSRSIVEKKGTMQKV</sequence>
<keyword evidence="2" id="KW-1185">Reference proteome</keyword>
<dbReference type="InParanoid" id="A0A163K276"/>
<accession>A0A163K276</accession>
<evidence type="ECO:0000313" key="2">
    <source>
        <dbReference type="Proteomes" id="UP000078561"/>
    </source>
</evidence>
<dbReference type="EMBL" id="LT554417">
    <property type="protein sequence ID" value="SAM05035.1"/>
    <property type="molecule type" value="Genomic_DNA"/>
</dbReference>
<evidence type="ECO:0000313" key="1">
    <source>
        <dbReference type="EMBL" id="SAM05035.1"/>
    </source>
</evidence>
<reference evidence="1" key="1">
    <citation type="submission" date="2016-04" db="EMBL/GenBank/DDBJ databases">
        <authorList>
            <person name="Evans L.H."/>
            <person name="Alamgir A."/>
            <person name="Owens N."/>
            <person name="Weber N.D."/>
            <person name="Virtaneva K."/>
            <person name="Barbian K."/>
            <person name="Babar A."/>
            <person name="Rosenke K."/>
        </authorList>
    </citation>
    <scope>NUCLEOTIDE SEQUENCE [LARGE SCALE GENOMIC DNA]</scope>
    <source>
        <strain evidence="1">CBS 101.48</strain>
    </source>
</reference>
<protein>
    <submittedName>
        <fullName evidence="1">Uncharacterized protein</fullName>
    </submittedName>
</protein>
<proteinExistence type="predicted"/>
<gene>
    <name evidence="1" type="primary">ABSGL_10901.1 scaffold 12033</name>
</gene>
<dbReference type="AlphaFoldDB" id="A0A163K276"/>
<dbReference type="Proteomes" id="UP000078561">
    <property type="component" value="Unassembled WGS sequence"/>
</dbReference>
<name>A0A163K276_ABSGL</name>
<organism evidence="1">
    <name type="scientific">Absidia glauca</name>
    <name type="common">Pin mould</name>
    <dbReference type="NCBI Taxonomy" id="4829"/>
    <lineage>
        <taxon>Eukaryota</taxon>
        <taxon>Fungi</taxon>
        <taxon>Fungi incertae sedis</taxon>
        <taxon>Mucoromycota</taxon>
        <taxon>Mucoromycotina</taxon>
        <taxon>Mucoromycetes</taxon>
        <taxon>Mucorales</taxon>
        <taxon>Cunninghamellaceae</taxon>
        <taxon>Absidia</taxon>
    </lineage>
</organism>